<evidence type="ECO:0000313" key="3">
    <source>
        <dbReference type="Proteomes" id="UP000019763"/>
    </source>
</evidence>
<dbReference type="Proteomes" id="UP000019763">
    <property type="component" value="Unassembled WGS sequence"/>
</dbReference>
<reference evidence="2" key="1">
    <citation type="submission" date="2013-12" db="EMBL/GenBank/DDBJ databases">
        <authorList>
            <person name="Omoto C.K."/>
            <person name="Sibley D."/>
            <person name="Venepally P."/>
            <person name="Hadjithomas M."/>
            <person name="Karamycheva S."/>
            <person name="Brunk B."/>
            <person name="Roos D."/>
            <person name="Caler E."/>
            <person name="Lorenzi H."/>
        </authorList>
    </citation>
    <scope>NUCLEOTIDE SEQUENCE</scope>
</reference>
<sequence>MRTLESAPSRKRRGLFAVVVSGGELGGAEGVEMTELSVALRSWETPNEEVFWDEGAELEWGAEALELEKSSGRSLARVDGGKKPSGRDHELAEGKLKRLCKGMTFVGLAFGLVTTGYLVAAVFATPEMGHPTEVCTQWGNKTGNFTFTIQTLPDVCHGGSGGLVCAHDAVDMRMGCHVFGDRHAMLSLWKRLTKRPDVIGCQIYCGKLLNVATHPTYQHSDESFNDLAREVAREVFPRLRDPDCSFQRLGTPNSSQPEEDVSERLKLQDCFCEFASASCQTSADGVEYAESTQAFRTRVLDLLNEHNQGNCTYLCYKAPHR</sequence>
<keyword evidence="1" id="KW-0472">Membrane</keyword>
<organism evidence="2 3">
    <name type="scientific">Gregarina niphandrodes</name>
    <name type="common">Septate eugregarine</name>
    <dbReference type="NCBI Taxonomy" id="110365"/>
    <lineage>
        <taxon>Eukaryota</taxon>
        <taxon>Sar</taxon>
        <taxon>Alveolata</taxon>
        <taxon>Apicomplexa</taxon>
        <taxon>Conoidasida</taxon>
        <taxon>Gregarinasina</taxon>
        <taxon>Eugregarinorida</taxon>
        <taxon>Gregarinidae</taxon>
        <taxon>Gregarina</taxon>
    </lineage>
</organism>
<dbReference type="GeneID" id="22915956"/>
<gene>
    <name evidence="2" type="ORF">GNI_175910</name>
</gene>
<protein>
    <submittedName>
        <fullName evidence="2">Transmembrane protein</fullName>
    </submittedName>
</protein>
<keyword evidence="1" id="KW-1133">Transmembrane helix</keyword>
<proteinExistence type="predicted"/>
<dbReference type="RefSeq" id="XP_011134666.1">
    <property type="nucleotide sequence ID" value="XM_011136364.1"/>
</dbReference>
<keyword evidence="1 2" id="KW-0812">Transmembrane</keyword>
<dbReference type="AlphaFoldDB" id="A0A023AXI7"/>
<feature type="transmembrane region" description="Helical" evidence="1">
    <location>
        <begin position="105"/>
        <end position="124"/>
    </location>
</feature>
<evidence type="ECO:0000313" key="2">
    <source>
        <dbReference type="EMBL" id="EZG43357.1"/>
    </source>
</evidence>
<accession>A0A023AXI7</accession>
<keyword evidence="3" id="KW-1185">Reference proteome</keyword>
<comment type="caution">
    <text evidence="2">The sequence shown here is derived from an EMBL/GenBank/DDBJ whole genome shotgun (WGS) entry which is preliminary data.</text>
</comment>
<dbReference type="EMBL" id="AFNH02001324">
    <property type="protein sequence ID" value="EZG43357.1"/>
    <property type="molecule type" value="Genomic_DNA"/>
</dbReference>
<name>A0A023AXI7_GRENI</name>
<dbReference type="VEuPathDB" id="CryptoDB:GNI_175910"/>
<evidence type="ECO:0000256" key="1">
    <source>
        <dbReference type="SAM" id="Phobius"/>
    </source>
</evidence>